<dbReference type="EMBL" id="HBFP01002689">
    <property type="protein sequence ID" value="CAD8817542.1"/>
    <property type="molecule type" value="Transcribed_RNA"/>
</dbReference>
<feature type="signal peptide" evidence="1">
    <location>
        <begin position="1"/>
        <end position="19"/>
    </location>
</feature>
<reference evidence="2" key="1">
    <citation type="submission" date="2021-01" db="EMBL/GenBank/DDBJ databases">
        <authorList>
            <person name="Corre E."/>
            <person name="Pelletier E."/>
            <person name="Niang G."/>
            <person name="Scheremetjew M."/>
            <person name="Finn R."/>
            <person name="Kale V."/>
            <person name="Holt S."/>
            <person name="Cochrane G."/>
            <person name="Meng A."/>
            <person name="Brown T."/>
            <person name="Cohen L."/>
        </authorList>
    </citation>
    <scope>NUCLEOTIDE SEQUENCE</scope>
    <source>
        <strain evidence="2">CCMP3278</strain>
    </source>
</reference>
<sequence>MKVFSVLLLALLVLAASEAQPTADFVDNRPTMLTGIEFSLNFGLIYPPAPQLSEETSTLYMRAVWKDEILGESSQPVFDGDSLVLSGSLSGLKLPNSGNQDVTVLLSYNEDFSAATENVYTVWVIVGGITVIPPTMTQTVYTFSVAAEKSSL</sequence>
<dbReference type="AlphaFoldDB" id="A0A7S1EQP4"/>
<gene>
    <name evidence="2" type="ORF">TOLI1172_LOCUS1931</name>
</gene>
<organism evidence="2">
    <name type="scientific">Timspurckia oligopyrenoides</name>
    <dbReference type="NCBI Taxonomy" id="708627"/>
    <lineage>
        <taxon>Eukaryota</taxon>
        <taxon>Rhodophyta</taxon>
        <taxon>Bangiophyceae</taxon>
        <taxon>Porphyridiales</taxon>
        <taxon>Porphyridiaceae</taxon>
        <taxon>Timspurckia</taxon>
    </lineage>
</organism>
<accession>A0A7S1EQP4</accession>
<name>A0A7S1EQP4_9RHOD</name>
<protein>
    <recommendedName>
        <fullName evidence="3">Signal sequence receptor subunit alpha</fullName>
    </recommendedName>
</protein>
<evidence type="ECO:0000256" key="1">
    <source>
        <dbReference type="SAM" id="SignalP"/>
    </source>
</evidence>
<keyword evidence="1" id="KW-0732">Signal</keyword>
<evidence type="ECO:0008006" key="3">
    <source>
        <dbReference type="Google" id="ProtNLM"/>
    </source>
</evidence>
<proteinExistence type="predicted"/>
<feature type="chain" id="PRO_5031296395" description="Signal sequence receptor subunit alpha" evidence="1">
    <location>
        <begin position="20"/>
        <end position="152"/>
    </location>
</feature>
<evidence type="ECO:0000313" key="2">
    <source>
        <dbReference type="EMBL" id="CAD8817542.1"/>
    </source>
</evidence>